<evidence type="ECO:0000313" key="4">
    <source>
        <dbReference type="Proteomes" id="UP001482520"/>
    </source>
</evidence>
<sequence length="121" mass="12510">MPQFAVLIYSDDSAHEPGRTAKTSSEIATCDDHALELASRATMTAAWAFTPRASAKAVRGDTVTDGPYVDSPHVVAGVYLLEAPDLDAALATAATNPVLQQGGGLEVRPVHSGGLVEPPQA</sequence>
<dbReference type="InterPro" id="IPR011008">
    <property type="entry name" value="Dimeric_a/b-barrel"/>
</dbReference>
<evidence type="ECO:0000313" key="3">
    <source>
        <dbReference type="EMBL" id="MEQ7846704.1"/>
    </source>
</evidence>
<comment type="similarity">
    <text evidence="1">Belongs to the YciI family.</text>
</comment>
<comment type="caution">
    <text evidence="3">The sequence shown here is derived from an EMBL/GenBank/DDBJ whole genome shotgun (WGS) entry which is preliminary data.</text>
</comment>
<dbReference type="EMBL" id="JBEGDP010000003">
    <property type="protein sequence ID" value="MEQ7846704.1"/>
    <property type="molecule type" value="Genomic_DNA"/>
</dbReference>
<keyword evidence="4" id="KW-1185">Reference proteome</keyword>
<reference evidence="3 4" key="1">
    <citation type="submission" date="2024-02" db="EMBL/GenBank/DDBJ databases">
        <title>Full genome sequence of Nocardioides kribbensis.</title>
        <authorList>
            <person name="Poletto B.L."/>
            <person name="Silva G."/>
            <person name="Galante D."/>
            <person name="Campos K.R."/>
            <person name="Santos M.B.N."/>
            <person name="Sacchi C.T."/>
        </authorList>
    </citation>
    <scope>NUCLEOTIDE SEQUENCE [LARGE SCALE GENOMIC DNA]</scope>
    <source>
        <strain evidence="3 4">O4R</strain>
    </source>
</reference>
<accession>A0ABV1NW63</accession>
<dbReference type="InterPro" id="IPR005545">
    <property type="entry name" value="YCII"/>
</dbReference>
<proteinExistence type="inferred from homology"/>
<dbReference type="SUPFAM" id="SSF54909">
    <property type="entry name" value="Dimeric alpha+beta barrel"/>
    <property type="match status" value="1"/>
</dbReference>
<name>A0ABV1NW63_9ACTN</name>
<dbReference type="Proteomes" id="UP001482520">
    <property type="component" value="Unassembled WGS sequence"/>
</dbReference>
<feature type="domain" description="YCII-related" evidence="2">
    <location>
        <begin position="42"/>
        <end position="110"/>
    </location>
</feature>
<evidence type="ECO:0000259" key="2">
    <source>
        <dbReference type="Pfam" id="PF03795"/>
    </source>
</evidence>
<dbReference type="Gene3D" id="3.30.70.1060">
    <property type="entry name" value="Dimeric alpha+beta barrel"/>
    <property type="match status" value="1"/>
</dbReference>
<protein>
    <submittedName>
        <fullName evidence="3">YciI family protein</fullName>
    </submittedName>
</protein>
<gene>
    <name evidence="3" type="ORF">V6R90_05380</name>
</gene>
<organism evidence="3 4">
    <name type="scientific">Nocardioides kribbensis</name>
    <dbReference type="NCBI Taxonomy" id="305517"/>
    <lineage>
        <taxon>Bacteria</taxon>
        <taxon>Bacillati</taxon>
        <taxon>Actinomycetota</taxon>
        <taxon>Actinomycetes</taxon>
        <taxon>Propionibacteriales</taxon>
        <taxon>Nocardioidaceae</taxon>
        <taxon>Nocardioides</taxon>
    </lineage>
</organism>
<dbReference type="RefSeq" id="WP_349804018.1">
    <property type="nucleotide sequence ID" value="NZ_JBEGDP010000003.1"/>
</dbReference>
<dbReference type="Pfam" id="PF03795">
    <property type="entry name" value="YCII"/>
    <property type="match status" value="1"/>
</dbReference>
<evidence type="ECO:0000256" key="1">
    <source>
        <dbReference type="ARBA" id="ARBA00007689"/>
    </source>
</evidence>